<dbReference type="PROSITE" id="PS51362">
    <property type="entry name" value="TGF_BETA_2"/>
    <property type="match status" value="1"/>
</dbReference>
<evidence type="ECO:0000313" key="11">
    <source>
        <dbReference type="EMBL" id="KAL3289750.1"/>
    </source>
</evidence>
<evidence type="ECO:0000256" key="5">
    <source>
        <dbReference type="ARBA" id="ARBA00023030"/>
    </source>
</evidence>
<dbReference type="SMART" id="SM00204">
    <property type="entry name" value="TGFB"/>
    <property type="match status" value="1"/>
</dbReference>
<dbReference type="Gene3D" id="2.10.90.10">
    <property type="entry name" value="Cystine-knot cytokines"/>
    <property type="match status" value="1"/>
</dbReference>
<organism evidence="11 12">
    <name type="scientific">Cryptolaemus montrouzieri</name>
    <dbReference type="NCBI Taxonomy" id="559131"/>
    <lineage>
        <taxon>Eukaryota</taxon>
        <taxon>Metazoa</taxon>
        <taxon>Ecdysozoa</taxon>
        <taxon>Arthropoda</taxon>
        <taxon>Hexapoda</taxon>
        <taxon>Insecta</taxon>
        <taxon>Pterygota</taxon>
        <taxon>Neoptera</taxon>
        <taxon>Endopterygota</taxon>
        <taxon>Coleoptera</taxon>
        <taxon>Polyphaga</taxon>
        <taxon>Cucujiformia</taxon>
        <taxon>Coccinelloidea</taxon>
        <taxon>Coccinellidae</taxon>
        <taxon>Scymninae</taxon>
        <taxon>Scymnini</taxon>
        <taxon>Cryptolaemus</taxon>
    </lineage>
</organism>
<dbReference type="GO" id="GO:0005576">
    <property type="term" value="C:extracellular region"/>
    <property type="evidence" value="ECO:0007669"/>
    <property type="project" value="UniProtKB-SubCell"/>
</dbReference>
<dbReference type="AlphaFoldDB" id="A0ABD2PGA2"/>
<evidence type="ECO:0000256" key="6">
    <source>
        <dbReference type="ARBA" id="ARBA00023157"/>
    </source>
</evidence>
<keyword evidence="5 8" id="KW-0339">Growth factor</keyword>
<evidence type="ECO:0000313" key="12">
    <source>
        <dbReference type="Proteomes" id="UP001516400"/>
    </source>
</evidence>
<dbReference type="InterPro" id="IPR001839">
    <property type="entry name" value="TGF-b_C"/>
</dbReference>
<keyword evidence="7" id="KW-0325">Glycoprotein</keyword>
<protein>
    <recommendedName>
        <fullName evidence="10">TGF-beta family profile domain-containing protein</fullName>
    </recommendedName>
</protein>
<dbReference type="SUPFAM" id="SSF57501">
    <property type="entry name" value="Cystine-knot cytokines"/>
    <property type="match status" value="1"/>
</dbReference>
<accession>A0ABD2PGA2</accession>
<dbReference type="PROSITE" id="PS00250">
    <property type="entry name" value="TGF_BETA_1"/>
    <property type="match status" value="1"/>
</dbReference>
<keyword evidence="3" id="KW-0964">Secreted</keyword>
<dbReference type="GO" id="GO:0008083">
    <property type="term" value="F:growth factor activity"/>
    <property type="evidence" value="ECO:0007669"/>
    <property type="project" value="UniProtKB-KW"/>
</dbReference>
<evidence type="ECO:0000256" key="1">
    <source>
        <dbReference type="ARBA" id="ARBA00004613"/>
    </source>
</evidence>
<feature type="domain" description="TGF-beta family profile" evidence="10">
    <location>
        <begin position="281"/>
        <end position="402"/>
    </location>
</feature>
<feature type="chain" id="PRO_5044777359" description="TGF-beta family profile domain-containing protein" evidence="9">
    <location>
        <begin position="20"/>
        <end position="402"/>
    </location>
</feature>
<dbReference type="Proteomes" id="UP001516400">
    <property type="component" value="Unassembled WGS sequence"/>
</dbReference>
<keyword evidence="4 9" id="KW-0732">Signal</keyword>
<feature type="signal peptide" evidence="9">
    <location>
        <begin position="1"/>
        <end position="19"/>
    </location>
</feature>
<dbReference type="InterPro" id="IPR017948">
    <property type="entry name" value="TGFb_CS"/>
</dbReference>
<dbReference type="CDD" id="cd13752">
    <property type="entry name" value="TGF_beta_INHB"/>
    <property type="match status" value="1"/>
</dbReference>
<evidence type="ECO:0000256" key="4">
    <source>
        <dbReference type="ARBA" id="ARBA00022729"/>
    </source>
</evidence>
<dbReference type="EMBL" id="JABFTP020000186">
    <property type="protein sequence ID" value="KAL3289750.1"/>
    <property type="molecule type" value="Genomic_DNA"/>
</dbReference>
<dbReference type="InterPro" id="IPR029034">
    <property type="entry name" value="Cystine-knot_cytokine"/>
</dbReference>
<comment type="caution">
    <text evidence="11">The sequence shown here is derived from an EMBL/GenBank/DDBJ whole genome shotgun (WGS) entry which is preliminary data.</text>
</comment>
<dbReference type="Gene3D" id="2.60.120.970">
    <property type="match status" value="1"/>
</dbReference>
<dbReference type="FunFam" id="2.10.90.10:FF:000001">
    <property type="entry name" value="Bone morphogenetic protein 4"/>
    <property type="match status" value="1"/>
</dbReference>
<evidence type="ECO:0000256" key="8">
    <source>
        <dbReference type="RuleBase" id="RU000354"/>
    </source>
</evidence>
<gene>
    <name evidence="11" type="ORF">HHI36_023147</name>
</gene>
<evidence type="ECO:0000256" key="2">
    <source>
        <dbReference type="ARBA" id="ARBA00006656"/>
    </source>
</evidence>
<dbReference type="InterPro" id="IPR015615">
    <property type="entry name" value="TGF-beta-rel"/>
</dbReference>
<proteinExistence type="inferred from homology"/>
<reference evidence="11 12" key="1">
    <citation type="journal article" date="2021" name="BMC Biol.">
        <title>Horizontally acquired antibacterial genes associated with adaptive radiation of ladybird beetles.</title>
        <authorList>
            <person name="Li H.S."/>
            <person name="Tang X.F."/>
            <person name="Huang Y.H."/>
            <person name="Xu Z.Y."/>
            <person name="Chen M.L."/>
            <person name="Du X.Y."/>
            <person name="Qiu B.Y."/>
            <person name="Chen P.T."/>
            <person name="Zhang W."/>
            <person name="Slipinski A."/>
            <person name="Escalona H.E."/>
            <person name="Waterhouse R.M."/>
            <person name="Zwick A."/>
            <person name="Pang H."/>
        </authorList>
    </citation>
    <scope>NUCLEOTIDE SEQUENCE [LARGE SCALE GENOMIC DNA]</scope>
    <source>
        <strain evidence="11">SYSU2018</strain>
    </source>
</reference>
<keyword evidence="12" id="KW-1185">Reference proteome</keyword>
<dbReference type="Pfam" id="PF00019">
    <property type="entry name" value="TGF_beta"/>
    <property type="match status" value="1"/>
</dbReference>
<evidence type="ECO:0000256" key="3">
    <source>
        <dbReference type="ARBA" id="ARBA00022525"/>
    </source>
</evidence>
<evidence type="ECO:0000259" key="10">
    <source>
        <dbReference type="PROSITE" id="PS51362"/>
    </source>
</evidence>
<evidence type="ECO:0000256" key="9">
    <source>
        <dbReference type="SAM" id="SignalP"/>
    </source>
</evidence>
<evidence type="ECO:0000256" key="7">
    <source>
        <dbReference type="ARBA" id="ARBA00023180"/>
    </source>
</evidence>
<comment type="subcellular location">
    <subcellularLocation>
        <location evidence="1">Secreted</location>
    </subcellularLocation>
</comment>
<sequence>MNNFVLSVMFLTTVQSVITERRDFRSVVMEFFGYKIPIRGYTSADDYDNNMVEQPPTSDEYTRMFSLEREVTAMRIEYIKYQILKKLRLKEKPQISLADLQKTKEYASLLPNQDEHFHSSYKDDFYGKTTQAVIFPYEDDTTCSKNTRFPSACLPFKMPTDIYPSDVSFAELRFHKEADDFDSHNQTFVISEITHWDAKKKFPKNKPIAIQETSLSEKWLSIDVTYVIKNWLEYKYSLTHAIYITCKTCGMDKNKSPISFHTKLKPFLVIYTHSQQMRIAEHRRARRSSDCIIGSNECCREMLYVSFADVGWDDWIIKPKGYNAYFCRGSCSTPTSLTLSASEHNGMIQKLIYGRGKKNRPELTTCCAATQFQPLQLVYMDNNKTLTTKLLSNMIVDSCGCM</sequence>
<comment type="similarity">
    <text evidence="2 8">Belongs to the TGF-beta family.</text>
</comment>
<keyword evidence="6" id="KW-1015">Disulfide bond</keyword>
<dbReference type="PANTHER" id="PTHR11848">
    <property type="entry name" value="TGF-BETA FAMILY"/>
    <property type="match status" value="1"/>
</dbReference>
<dbReference type="PANTHER" id="PTHR11848:SF298">
    <property type="entry name" value="DAWDLE, ISOFORM A"/>
    <property type="match status" value="1"/>
</dbReference>
<name>A0ABD2PGA2_9CUCU</name>